<sequence>MRIFKLSPIWQDMTLIIIGFLFLMYAVAEGNDDLILMIFGFTGGIIMGLGIIELVYEIVKQVSFTTGSALVKIFNIKIYTRRVGFLISMVIRDSKEARGVSLVFLLMIFILGFVLGWVL</sequence>
<proteinExistence type="predicted"/>
<protein>
    <submittedName>
        <fullName evidence="2">Uncharacterized protein</fullName>
    </submittedName>
</protein>
<reference evidence="2 3" key="1">
    <citation type="submission" date="2017-09" db="EMBL/GenBank/DDBJ databases">
        <title>Depth-based differentiation of microbial function through sediment-hosted aquifers and enrichment of novel symbionts in the deep terrestrial subsurface.</title>
        <authorList>
            <person name="Probst A.J."/>
            <person name="Ladd B."/>
            <person name="Jarett J.K."/>
            <person name="Geller-Mcgrath D.E."/>
            <person name="Sieber C.M."/>
            <person name="Emerson J.B."/>
            <person name="Anantharaman K."/>
            <person name="Thomas B.C."/>
            <person name="Malmstrom R."/>
            <person name="Stieglmeier M."/>
            <person name="Klingl A."/>
            <person name="Woyke T."/>
            <person name="Ryan C.M."/>
            <person name="Banfield J.F."/>
        </authorList>
    </citation>
    <scope>NUCLEOTIDE SEQUENCE [LARGE SCALE GENOMIC DNA]</scope>
    <source>
        <strain evidence="2">CG11_big_fil_rev_8_21_14_0_20_36_8</strain>
    </source>
</reference>
<keyword evidence="1" id="KW-0472">Membrane</keyword>
<feature type="transmembrane region" description="Helical" evidence="1">
    <location>
        <begin position="34"/>
        <end position="56"/>
    </location>
</feature>
<name>A0A2M6ISY6_9BACT</name>
<dbReference type="EMBL" id="PCVM01000109">
    <property type="protein sequence ID" value="PIQ73049.1"/>
    <property type="molecule type" value="Genomic_DNA"/>
</dbReference>
<organism evidence="2 3">
    <name type="scientific">Candidatus Roizmanbacteria bacterium CG11_big_fil_rev_8_21_14_0_20_36_8</name>
    <dbReference type="NCBI Taxonomy" id="1974856"/>
    <lineage>
        <taxon>Bacteria</taxon>
        <taxon>Candidatus Roizmaniibacteriota</taxon>
    </lineage>
</organism>
<gene>
    <name evidence="2" type="ORF">COV58_04590</name>
</gene>
<accession>A0A2M6ISY6</accession>
<keyword evidence="1" id="KW-0812">Transmembrane</keyword>
<comment type="caution">
    <text evidence="2">The sequence shown here is derived from an EMBL/GenBank/DDBJ whole genome shotgun (WGS) entry which is preliminary data.</text>
</comment>
<evidence type="ECO:0000256" key="1">
    <source>
        <dbReference type="SAM" id="Phobius"/>
    </source>
</evidence>
<feature type="transmembrane region" description="Helical" evidence="1">
    <location>
        <begin position="9"/>
        <end position="28"/>
    </location>
</feature>
<evidence type="ECO:0000313" key="2">
    <source>
        <dbReference type="EMBL" id="PIQ73049.1"/>
    </source>
</evidence>
<dbReference type="Proteomes" id="UP000231056">
    <property type="component" value="Unassembled WGS sequence"/>
</dbReference>
<keyword evidence="1" id="KW-1133">Transmembrane helix</keyword>
<dbReference type="AlphaFoldDB" id="A0A2M6ISY6"/>
<evidence type="ECO:0000313" key="3">
    <source>
        <dbReference type="Proteomes" id="UP000231056"/>
    </source>
</evidence>
<feature type="transmembrane region" description="Helical" evidence="1">
    <location>
        <begin position="99"/>
        <end position="118"/>
    </location>
</feature>